<gene>
    <name evidence="1" type="ORF">HQN85_14030</name>
</gene>
<comment type="caution">
    <text evidence="1">The sequence shown here is derived from an EMBL/GenBank/DDBJ whole genome shotgun (WGS) entry which is preliminary data.</text>
</comment>
<dbReference type="Proteomes" id="UP000762110">
    <property type="component" value="Unassembled WGS sequence"/>
</dbReference>
<protein>
    <submittedName>
        <fullName evidence="1">Uncharacterized protein</fullName>
    </submittedName>
</protein>
<proteinExistence type="predicted"/>
<sequence length="513" mass="58752">MKILAFNEDNLASSLSNKYTTPEQVKIKQHYKYFWKYLSSKELGAKTILIEEGYVSRDYLHDYASYYALCFENYDKVCRRVHFFDTKFTKKTFQENILKTKENAKEFWSHYVGFIVIKPIPVKMIGYSVLKTYSNGENLSDRNFWGLRTYRINLYGTELKLRSLAFQEQDSVIAACATTAIWSMLNKAAVDFHTILKSPSQITLDADNVSPDGSRLFPNKGLSILQISQAILNSGLVSEIKEADLRTAVHPFKVVSNHYLKKIINAYSGIGIPIILVIRVPNGGQHGLHAITVSGFKSLAPQPIVPQKKMSYMSDNIDKIYAHDDQWGPFVRINFDGDHNLITPWTEGHKQKEPTLVKSIVLPIYPKVRISFQDLEVIVAGLDTILTFFFDGVIVADLVWDIKIEYSEKYKKIIKGSGLEASKKIELLTTSLPKYVWIASCHIGEHKLMCFTFDATNINHAMIGLSVISYLPDNIQGELIKFLELNRDNLQYLFKHMASERYYEFLIKELSKK</sequence>
<organism evidence="1 2">
    <name type="scientific">Pedobacter boryungensis</name>
    <dbReference type="NCBI Taxonomy" id="869962"/>
    <lineage>
        <taxon>Bacteria</taxon>
        <taxon>Pseudomonadati</taxon>
        <taxon>Bacteroidota</taxon>
        <taxon>Sphingobacteriia</taxon>
        <taxon>Sphingobacteriales</taxon>
        <taxon>Sphingobacteriaceae</taxon>
        <taxon>Pedobacter</taxon>
    </lineage>
</organism>
<evidence type="ECO:0000313" key="2">
    <source>
        <dbReference type="Proteomes" id="UP000762110"/>
    </source>
</evidence>
<keyword evidence="2" id="KW-1185">Reference proteome</keyword>
<dbReference type="EMBL" id="JABMKV010000003">
    <property type="protein sequence ID" value="NQX32856.1"/>
    <property type="molecule type" value="Genomic_DNA"/>
</dbReference>
<name>A0ABX2DHW0_9SPHI</name>
<dbReference type="RefSeq" id="WP_173273336.1">
    <property type="nucleotide sequence ID" value="NZ_JABMKV010000003.1"/>
</dbReference>
<accession>A0ABX2DHW0</accession>
<evidence type="ECO:0000313" key="1">
    <source>
        <dbReference type="EMBL" id="NQX32856.1"/>
    </source>
</evidence>
<reference evidence="1 2" key="1">
    <citation type="submission" date="2020-05" db="EMBL/GenBank/DDBJ databases">
        <title>Description of Pedobacter foliorum sp. nov.</title>
        <authorList>
            <person name="Qi S."/>
            <person name="Carlier A."/>
            <person name="Cnockaert M."/>
            <person name="Vandamme P."/>
        </authorList>
    </citation>
    <scope>NUCLEOTIDE SEQUENCE [LARGE SCALE GENOMIC DNA]</scope>
    <source>
        <strain evidence="1 2">LMG 31300</strain>
    </source>
</reference>